<feature type="domain" description="Carrier" evidence="1">
    <location>
        <begin position="9"/>
        <end position="60"/>
    </location>
</feature>
<dbReference type="Pfam" id="PF00550">
    <property type="entry name" value="PP-binding"/>
    <property type="match status" value="1"/>
</dbReference>
<name>A0A8J2ZXH4_9BACL</name>
<comment type="caution">
    <text evidence="2">The sequence shown here is derived from an EMBL/GenBank/DDBJ whole genome shotgun (WGS) entry which is preliminary data.</text>
</comment>
<evidence type="ECO:0000313" key="3">
    <source>
        <dbReference type="Proteomes" id="UP000656813"/>
    </source>
</evidence>
<keyword evidence="3" id="KW-1185">Reference proteome</keyword>
<proteinExistence type="predicted"/>
<dbReference type="RefSeq" id="WP_188497589.1">
    <property type="nucleotide sequence ID" value="NZ_BMFV01000017.1"/>
</dbReference>
<dbReference type="EMBL" id="BMFV01000017">
    <property type="protein sequence ID" value="GGH83202.1"/>
    <property type="molecule type" value="Genomic_DNA"/>
</dbReference>
<gene>
    <name evidence="2" type="ORF">GCM10007096_23720</name>
</gene>
<protein>
    <recommendedName>
        <fullName evidence="1">Carrier domain-containing protein</fullName>
    </recommendedName>
</protein>
<dbReference type="InterPro" id="IPR009081">
    <property type="entry name" value="PP-bd_ACP"/>
</dbReference>
<sequence length="79" mass="8966">MEFNAITKSIFEIIDMEPIPVNKTTSLKEELDVDSLQMVNLMTRLAETFDVPFARFIEHADLIDTMGGIYQIITGEVKS</sequence>
<reference evidence="2" key="1">
    <citation type="journal article" date="2014" name="Int. J. Syst. Evol. Microbiol.">
        <title>Complete genome sequence of Corynebacterium casei LMG S-19264T (=DSM 44701T), isolated from a smear-ripened cheese.</title>
        <authorList>
            <consortium name="US DOE Joint Genome Institute (JGI-PGF)"/>
            <person name="Walter F."/>
            <person name="Albersmeier A."/>
            <person name="Kalinowski J."/>
            <person name="Ruckert C."/>
        </authorList>
    </citation>
    <scope>NUCLEOTIDE SEQUENCE</scope>
    <source>
        <strain evidence="2">CGMCC 1.12777</strain>
    </source>
</reference>
<dbReference type="AlphaFoldDB" id="A0A8J2ZXH4"/>
<organism evidence="2 3">
    <name type="scientific">Pullulanibacillus pueri</name>
    <dbReference type="NCBI Taxonomy" id="1437324"/>
    <lineage>
        <taxon>Bacteria</taxon>
        <taxon>Bacillati</taxon>
        <taxon>Bacillota</taxon>
        <taxon>Bacilli</taxon>
        <taxon>Bacillales</taxon>
        <taxon>Sporolactobacillaceae</taxon>
        <taxon>Pullulanibacillus</taxon>
    </lineage>
</organism>
<accession>A0A8J2ZXH4</accession>
<dbReference type="Gene3D" id="1.10.1200.10">
    <property type="entry name" value="ACP-like"/>
    <property type="match status" value="1"/>
</dbReference>
<reference evidence="2" key="2">
    <citation type="submission" date="2020-09" db="EMBL/GenBank/DDBJ databases">
        <authorList>
            <person name="Sun Q."/>
            <person name="Zhou Y."/>
        </authorList>
    </citation>
    <scope>NUCLEOTIDE SEQUENCE</scope>
    <source>
        <strain evidence="2">CGMCC 1.12777</strain>
    </source>
</reference>
<evidence type="ECO:0000313" key="2">
    <source>
        <dbReference type="EMBL" id="GGH83202.1"/>
    </source>
</evidence>
<dbReference type="Proteomes" id="UP000656813">
    <property type="component" value="Unassembled WGS sequence"/>
</dbReference>
<dbReference type="SUPFAM" id="SSF47336">
    <property type="entry name" value="ACP-like"/>
    <property type="match status" value="1"/>
</dbReference>
<dbReference type="InterPro" id="IPR036736">
    <property type="entry name" value="ACP-like_sf"/>
</dbReference>
<evidence type="ECO:0000259" key="1">
    <source>
        <dbReference type="Pfam" id="PF00550"/>
    </source>
</evidence>